<dbReference type="GO" id="GO:0030246">
    <property type="term" value="F:carbohydrate binding"/>
    <property type="evidence" value="ECO:0007669"/>
    <property type="project" value="UniProtKB-KW"/>
</dbReference>
<proteinExistence type="predicted"/>
<feature type="region of interest" description="Disordered" evidence="1">
    <location>
        <begin position="69"/>
        <end position="97"/>
    </location>
</feature>
<gene>
    <name evidence="3" type="ORF">STAS_00985</name>
</gene>
<dbReference type="EMBL" id="BKCP01000003">
    <property type="protein sequence ID" value="GER25412.1"/>
    <property type="molecule type" value="Genomic_DNA"/>
</dbReference>
<keyword evidence="2" id="KW-0812">Transmembrane</keyword>
<keyword evidence="3" id="KW-0430">Lectin</keyword>
<keyword evidence="3" id="KW-0418">Kinase</keyword>
<dbReference type="Proteomes" id="UP000325081">
    <property type="component" value="Unassembled WGS sequence"/>
</dbReference>
<feature type="compositionally biased region" description="Basic and acidic residues" evidence="1">
    <location>
        <begin position="146"/>
        <end position="157"/>
    </location>
</feature>
<keyword evidence="3" id="KW-0808">Transferase</keyword>
<comment type="caution">
    <text evidence="3">The sequence shown here is derived from an EMBL/GenBank/DDBJ whole genome shotgun (WGS) entry which is preliminary data.</text>
</comment>
<protein>
    <submittedName>
        <fullName evidence="3">S-locus lectin protein kinase family protein</fullName>
    </submittedName>
</protein>
<dbReference type="PANTHER" id="PTHR33728">
    <property type="entry name" value="CTTNBP 2 AMINO-TERMINAL-LIKE PROTEIN"/>
    <property type="match status" value="1"/>
</dbReference>
<keyword evidence="2" id="KW-0472">Membrane</keyword>
<accession>A0A5A7NY69</accession>
<evidence type="ECO:0000313" key="3">
    <source>
        <dbReference type="EMBL" id="GER25412.1"/>
    </source>
</evidence>
<dbReference type="OrthoDB" id="770781at2759"/>
<dbReference type="PANTHER" id="PTHR33728:SF13">
    <property type="entry name" value="CTTNBP 2 AMINO-TERMINAL-LIKE PROTEIN"/>
    <property type="match status" value="1"/>
</dbReference>
<feature type="compositionally biased region" description="Basic and acidic residues" evidence="1">
    <location>
        <begin position="80"/>
        <end position="89"/>
    </location>
</feature>
<evidence type="ECO:0000313" key="4">
    <source>
        <dbReference type="Proteomes" id="UP000325081"/>
    </source>
</evidence>
<dbReference type="AlphaFoldDB" id="A0A5A7NY69"/>
<keyword evidence="2" id="KW-1133">Transmembrane helix</keyword>
<keyword evidence="4" id="KW-1185">Reference proteome</keyword>
<organism evidence="3 4">
    <name type="scientific">Striga asiatica</name>
    <name type="common">Asiatic witchweed</name>
    <name type="synonym">Buchnera asiatica</name>
    <dbReference type="NCBI Taxonomy" id="4170"/>
    <lineage>
        <taxon>Eukaryota</taxon>
        <taxon>Viridiplantae</taxon>
        <taxon>Streptophyta</taxon>
        <taxon>Embryophyta</taxon>
        <taxon>Tracheophyta</taxon>
        <taxon>Spermatophyta</taxon>
        <taxon>Magnoliopsida</taxon>
        <taxon>eudicotyledons</taxon>
        <taxon>Gunneridae</taxon>
        <taxon>Pentapetalae</taxon>
        <taxon>asterids</taxon>
        <taxon>lamiids</taxon>
        <taxon>Lamiales</taxon>
        <taxon>Orobanchaceae</taxon>
        <taxon>Buchnereae</taxon>
        <taxon>Striga</taxon>
    </lineage>
</organism>
<sequence>MSGGEANGWRSWPPAPGGAPPYIPRDNHWTHFDNSVNAVSFGFVATAILISMFLVMAIFEKLLRPTSPAVPPAGGRRRHGDIEAQDHGGRFNSKLGYPSPKFSANAREVSVVMPGHKIPTFIAKQAPVPCPPERMPWPSHQQGEQNRTHLHDLRAST</sequence>
<evidence type="ECO:0000256" key="1">
    <source>
        <dbReference type="SAM" id="MobiDB-lite"/>
    </source>
</evidence>
<reference evidence="4" key="1">
    <citation type="journal article" date="2019" name="Curr. Biol.">
        <title>Genome Sequence of Striga asiatica Provides Insight into the Evolution of Plant Parasitism.</title>
        <authorList>
            <person name="Yoshida S."/>
            <person name="Kim S."/>
            <person name="Wafula E.K."/>
            <person name="Tanskanen J."/>
            <person name="Kim Y.M."/>
            <person name="Honaas L."/>
            <person name="Yang Z."/>
            <person name="Spallek T."/>
            <person name="Conn C.E."/>
            <person name="Ichihashi Y."/>
            <person name="Cheong K."/>
            <person name="Cui S."/>
            <person name="Der J.P."/>
            <person name="Gundlach H."/>
            <person name="Jiao Y."/>
            <person name="Hori C."/>
            <person name="Ishida J.K."/>
            <person name="Kasahara H."/>
            <person name="Kiba T."/>
            <person name="Kim M.S."/>
            <person name="Koo N."/>
            <person name="Laohavisit A."/>
            <person name="Lee Y.H."/>
            <person name="Lumba S."/>
            <person name="McCourt P."/>
            <person name="Mortimer J.C."/>
            <person name="Mutuku J.M."/>
            <person name="Nomura T."/>
            <person name="Sasaki-Sekimoto Y."/>
            <person name="Seto Y."/>
            <person name="Wang Y."/>
            <person name="Wakatake T."/>
            <person name="Sakakibara H."/>
            <person name="Demura T."/>
            <person name="Yamaguchi S."/>
            <person name="Yoneyama K."/>
            <person name="Manabe R.I."/>
            <person name="Nelson D.C."/>
            <person name="Schulman A.H."/>
            <person name="Timko M.P."/>
            <person name="dePamphilis C.W."/>
            <person name="Choi D."/>
            <person name="Shirasu K."/>
        </authorList>
    </citation>
    <scope>NUCLEOTIDE SEQUENCE [LARGE SCALE GENOMIC DNA]</scope>
    <source>
        <strain evidence="4">cv. UVA1</strain>
    </source>
</reference>
<feature type="transmembrane region" description="Helical" evidence="2">
    <location>
        <begin position="38"/>
        <end position="59"/>
    </location>
</feature>
<name>A0A5A7NY69_STRAF</name>
<evidence type="ECO:0000256" key="2">
    <source>
        <dbReference type="SAM" id="Phobius"/>
    </source>
</evidence>
<feature type="region of interest" description="Disordered" evidence="1">
    <location>
        <begin position="130"/>
        <end position="157"/>
    </location>
</feature>
<dbReference type="GO" id="GO:0016301">
    <property type="term" value="F:kinase activity"/>
    <property type="evidence" value="ECO:0007669"/>
    <property type="project" value="UniProtKB-KW"/>
</dbReference>